<gene>
    <name evidence="7" type="ORF">H9L24_06435</name>
</gene>
<keyword evidence="8" id="KW-1185">Reference proteome</keyword>
<name>A0A7H0HIV7_9BURK</name>
<proteinExistence type="inferred from homology"/>
<reference evidence="7 8" key="1">
    <citation type="submission" date="2020-08" db="EMBL/GenBank/DDBJ databases">
        <title>Genome sequence of Acidovorax monticola KACC 19171T.</title>
        <authorList>
            <person name="Hyun D.-W."/>
            <person name="Bae J.-W."/>
        </authorList>
    </citation>
    <scope>NUCLEOTIDE SEQUENCE [LARGE SCALE GENOMIC DNA]</scope>
    <source>
        <strain evidence="7 8">KACC 19171</strain>
    </source>
</reference>
<comment type="similarity">
    <text evidence="2">Belongs to the histone-like protein H-NS family.</text>
</comment>
<organism evidence="7 8">
    <name type="scientific">Paenacidovorax monticola</name>
    <dbReference type="NCBI Taxonomy" id="1926868"/>
    <lineage>
        <taxon>Bacteria</taxon>
        <taxon>Pseudomonadati</taxon>
        <taxon>Pseudomonadota</taxon>
        <taxon>Betaproteobacteria</taxon>
        <taxon>Burkholderiales</taxon>
        <taxon>Comamonadaceae</taxon>
        <taxon>Paenacidovorax</taxon>
    </lineage>
</organism>
<evidence type="ECO:0000256" key="3">
    <source>
        <dbReference type="ARBA" id="ARBA00022490"/>
    </source>
</evidence>
<dbReference type="Pfam" id="PF00816">
    <property type="entry name" value="Histone_HNS"/>
    <property type="match status" value="1"/>
</dbReference>
<dbReference type="Proteomes" id="UP000516057">
    <property type="component" value="Chromosome"/>
</dbReference>
<feature type="domain" description="DNA-binding protein H-NS-like C-terminal" evidence="6">
    <location>
        <begin position="57"/>
        <end position="96"/>
    </location>
</feature>
<dbReference type="InterPro" id="IPR027444">
    <property type="entry name" value="H-NS_C_dom"/>
</dbReference>
<keyword evidence="3" id="KW-0963">Cytoplasm</keyword>
<protein>
    <submittedName>
        <fullName evidence="7">H-NS histone family protein</fullName>
    </submittedName>
</protein>
<evidence type="ECO:0000313" key="7">
    <source>
        <dbReference type="EMBL" id="QNP60473.1"/>
    </source>
</evidence>
<evidence type="ECO:0000256" key="1">
    <source>
        <dbReference type="ARBA" id="ARBA00004453"/>
    </source>
</evidence>
<evidence type="ECO:0000256" key="5">
    <source>
        <dbReference type="SAM" id="MobiDB-lite"/>
    </source>
</evidence>
<comment type="subcellular location">
    <subcellularLocation>
        <location evidence="1">Cytoplasm</location>
        <location evidence="1">Nucleoid</location>
    </subcellularLocation>
</comment>
<dbReference type="AlphaFoldDB" id="A0A7H0HIV7"/>
<dbReference type="GO" id="GO:0009295">
    <property type="term" value="C:nucleoid"/>
    <property type="evidence" value="ECO:0007669"/>
    <property type="project" value="UniProtKB-SubCell"/>
</dbReference>
<dbReference type="PANTHER" id="PTHR38097">
    <property type="match status" value="1"/>
</dbReference>
<dbReference type="SMART" id="SM00528">
    <property type="entry name" value="HNS"/>
    <property type="match status" value="1"/>
</dbReference>
<dbReference type="KEGG" id="amon:H9L24_06435"/>
<dbReference type="GO" id="GO:0003677">
    <property type="term" value="F:DNA binding"/>
    <property type="evidence" value="ECO:0007669"/>
    <property type="project" value="UniProtKB-KW"/>
</dbReference>
<dbReference type="RefSeq" id="WP_187737454.1">
    <property type="nucleotide sequence ID" value="NZ_CP060790.1"/>
</dbReference>
<dbReference type="EMBL" id="CP060790">
    <property type="protein sequence ID" value="QNP60473.1"/>
    <property type="molecule type" value="Genomic_DNA"/>
</dbReference>
<evidence type="ECO:0000313" key="8">
    <source>
        <dbReference type="Proteomes" id="UP000516057"/>
    </source>
</evidence>
<dbReference type="PANTHER" id="PTHR38097:SF2">
    <property type="entry name" value="DNA-BINDING PROTEIN STPA"/>
    <property type="match status" value="1"/>
</dbReference>
<dbReference type="Gene3D" id="4.10.430.30">
    <property type="match status" value="1"/>
</dbReference>
<evidence type="ECO:0000259" key="6">
    <source>
        <dbReference type="SMART" id="SM00528"/>
    </source>
</evidence>
<keyword evidence="4" id="KW-0238">DNA-binding</keyword>
<evidence type="ECO:0000256" key="2">
    <source>
        <dbReference type="ARBA" id="ARBA00010610"/>
    </source>
</evidence>
<dbReference type="SUPFAM" id="SSF81273">
    <property type="entry name" value="H-NS histone-like proteins"/>
    <property type="match status" value="1"/>
</dbReference>
<feature type="region of interest" description="Disordered" evidence="5">
    <location>
        <begin position="59"/>
        <end position="82"/>
    </location>
</feature>
<sequence>MNSYKELLAQRDALEKQIHAAREAELKGAIAKARELIAQFGLNEADIFGKAKAAGERKAASPVAPKYRNPATGATWTGRGKPPLWIAGQDRAQFQI</sequence>
<evidence type="ECO:0000256" key="4">
    <source>
        <dbReference type="ARBA" id="ARBA00023125"/>
    </source>
</evidence>
<accession>A0A7H0HIV7</accession>